<feature type="region of interest" description="Disordered" evidence="1">
    <location>
        <begin position="31"/>
        <end position="60"/>
    </location>
</feature>
<sequence length="111" mass="12042">MFKVAQYFVRHKVLTLGIVGVAAFTFMGNQPSEEEQKPDNPWSKQSVSVASLDSKKDDDSMLGQVTDKAMAVAGEYLGESVGIDPVELKDQTVGNWDGAASAYEKANKGER</sequence>
<dbReference type="EMBL" id="JACBZF010000002">
    <property type="protein sequence ID" value="NYH95449.1"/>
    <property type="molecule type" value="Genomic_DNA"/>
</dbReference>
<accession>A0A7Z0BTS0</accession>
<dbReference type="AlphaFoldDB" id="A0A7Z0BTS0"/>
<dbReference type="Proteomes" id="UP000522081">
    <property type="component" value="Unassembled WGS sequence"/>
</dbReference>
<gene>
    <name evidence="2" type="ORF">FHS75_001768</name>
</gene>
<proteinExistence type="predicted"/>
<reference evidence="2 3" key="1">
    <citation type="submission" date="2020-07" db="EMBL/GenBank/DDBJ databases">
        <title>Genomic Encyclopedia of Type Strains, Phase IV (KMG-IV): sequencing the most valuable type-strain genomes for metagenomic binning, comparative biology and taxonomic classification.</title>
        <authorList>
            <person name="Goeker M."/>
        </authorList>
    </citation>
    <scope>NUCLEOTIDE SEQUENCE [LARGE SCALE GENOMIC DNA]</scope>
    <source>
        <strain evidence="2 3">DSM 29043</strain>
    </source>
</reference>
<evidence type="ECO:0000256" key="1">
    <source>
        <dbReference type="SAM" id="MobiDB-lite"/>
    </source>
</evidence>
<keyword evidence="3" id="KW-1185">Reference proteome</keyword>
<comment type="caution">
    <text evidence="2">The sequence shown here is derived from an EMBL/GenBank/DDBJ whole genome shotgun (WGS) entry which is preliminary data.</text>
</comment>
<dbReference type="RefSeq" id="WP_179407297.1">
    <property type="nucleotide sequence ID" value="NZ_BMGF01000002.1"/>
</dbReference>
<name>A0A7Z0BTS0_9SPHN</name>
<evidence type="ECO:0000313" key="2">
    <source>
        <dbReference type="EMBL" id="NYH95449.1"/>
    </source>
</evidence>
<organism evidence="2 3">
    <name type="scientific">Novosphingobium marinum</name>
    <dbReference type="NCBI Taxonomy" id="1514948"/>
    <lineage>
        <taxon>Bacteria</taxon>
        <taxon>Pseudomonadati</taxon>
        <taxon>Pseudomonadota</taxon>
        <taxon>Alphaproteobacteria</taxon>
        <taxon>Sphingomonadales</taxon>
        <taxon>Sphingomonadaceae</taxon>
        <taxon>Novosphingobium</taxon>
    </lineage>
</organism>
<evidence type="ECO:0000313" key="3">
    <source>
        <dbReference type="Proteomes" id="UP000522081"/>
    </source>
</evidence>
<protein>
    <submittedName>
        <fullName evidence="2">Uncharacterized protein</fullName>
    </submittedName>
</protein>